<dbReference type="Proteomes" id="UP000229740">
    <property type="component" value="Unassembled WGS sequence"/>
</dbReference>
<evidence type="ECO:0000313" key="1">
    <source>
        <dbReference type="EMBL" id="PID55517.1"/>
    </source>
</evidence>
<gene>
    <name evidence="1" type="ORF">CSB45_15615</name>
</gene>
<evidence type="ECO:0000313" key="2">
    <source>
        <dbReference type="Proteomes" id="UP000229740"/>
    </source>
</evidence>
<sequence length="74" mass="8069">ITDKTAHEYLAELKYVPARELSPEGKLSSVKLAALTEQAAVQLENYGAFRKISCSATKIVIMFSARGVILLDEA</sequence>
<feature type="non-terminal residue" evidence="1">
    <location>
        <position position="1"/>
    </location>
</feature>
<reference evidence="1 2" key="1">
    <citation type="submission" date="2017-10" db="EMBL/GenBank/DDBJ databases">
        <title>Novel microbial diversity and functional potential in the marine mammal oral microbiome.</title>
        <authorList>
            <person name="Dudek N.K."/>
            <person name="Sun C.L."/>
            <person name="Burstein D."/>
            <person name="Kantor R.S."/>
            <person name="Aliaga Goltsman D.S."/>
            <person name="Bik E.M."/>
            <person name="Thomas B.C."/>
            <person name="Banfield J.F."/>
            <person name="Relman D.A."/>
        </authorList>
    </citation>
    <scope>NUCLEOTIDE SEQUENCE [LARGE SCALE GENOMIC DNA]</scope>
    <source>
        <strain evidence="1">DOLZORAL124_49_17</strain>
    </source>
</reference>
<dbReference type="EMBL" id="PDPS01000081">
    <property type="protein sequence ID" value="PID55517.1"/>
    <property type="molecule type" value="Genomic_DNA"/>
</dbReference>
<organism evidence="1 2">
    <name type="scientific">candidate division KSB3 bacterium</name>
    <dbReference type="NCBI Taxonomy" id="2044937"/>
    <lineage>
        <taxon>Bacteria</taxon>
        <taxon>candidate division KSB3</taxon>
    </lineage>
</organism>
<accession>A0A2G6E0L1</accession>
<dbReference type="AlphaFoldDB" id="A0A2G6E0L1"/>
<protein>
    <submittedName>
        <fullName evidence="1">Uncharacterized protein</fullName>
    </submittedName>
</protein>
<proteinExistence type="predicted"/>
<name>A0A2G6E0L1_9BACT</name>
<comment type="caution">
    <text evidence="1">The sequence shown here is derived from an EMBL/GenBank/DDBJ whole genome shotgun (WGS) entry which is preliminary data.</text>
</comment>